<reference evidence="2" key="2">
    <citation type="journal article" date="2022" name="BMC Genomics">
        <title>Comparative genome analysis of mycobacteria focusing on tRNA and non-coding RNA.</title>
        <authorList>
            <person name="Behra P.R.K."/>
            <person name="Pettersson B.M.F."/>
            <person name="Ramesh M."/>
            <person name="Das S."/>
            <person name="Dasgupta S."/>
            <person name="Kirsebom L.A."/>
        </authorList>
    </citation>
    <scope>NUCLEOTIDE SEQUENCE</scope>
    <source>
        <strain evidence="2">DSM 44203</strain>
    </source>
</reference>
<evidence type="ECO:0000313" key="2">
    <source>
        <dbReference type="EMBL" id="MCV7027144.1"/>
    </source>
</evidence>
<gene>
    <name evidence="2" type="ORF">H7I77_27990</name>
</gene>
<evidence type="ECO:0000256" key="1">
    <source>
        <dbReference type="SAM" id="Phobius"/>
    </source>
</evidence>
<proteinExistence type="predicted"/>
<dbReference type="RefSeq" id="WP_165604486.1">
    <property type="nucleotide sequence ID" value="NZ_BCTA01000091.1"/>
</dbReference>
<evidence type="ECO:0000313" key="3">
    <source>
        <dbReference type="Proteomes" id="UP001207528"/>
    </source>
</evidence>
<keyword evidence="1" id="KW-1133">Transmembrane helix</keyword>
<keyword evidence="1" id="KW-0812">Transmembrane</keyword>
<comment type="caution">
    <text evidence="2">The sequence shown here is derived from an EMBL/GenBank/DDBJ whole genome shotgun (WGS) entry which is preliminary data.</text>
</comment>
<evidence type="ECO:0008006" key="4">
    <source>
        <dbReference type="Google" id="ProtNLM"/>
    </source>
</evidence>
<accession>A0AAW5SVH7</accession>
<name>A0AAW5SVH7_MYCNV</name>
<sequence length="52" mass="5159">MPVVGLALGVVVVGERVALAELLGAATVVTALAIVAVAGRITTRPQHIRGDG</sequence>
<dbReference type="Proteomes" id="UP001207528">
    <property type="component" value="Unassembled WGS sequence"/>
</dbReference>
<dbReference type="AlphaFoldDB" id="A0AAW5SVH7"/>
<protein>
    <recommendedName>
        <fullName evidence="4">EamA domain-containing protein</fullName>
    </recommendedName>
</protein>
<dbReference type="EMBL" id="JACKTI010000076">
    <property type="protein sequence ID" value="MCV7027144.1"/>
    <property type="molecule type" value="Genomic_DNA"/>
</dbReference>
<organism evidence="2 3">
    <name type="scientific">Mycolicibacterium novocastrense</name>
    <name type="common">Mycobacterium novocastrense</name>
    <dbReference type="NCBI Taxonomy" id="59813"/>
    <lineage>
        <taxon>Bacteria</taxon>
        <taxon>Bacillati</taxon>
        <taxon>Actinomycetota</taxon>
        <taxon>Actinomycetes</taxon>
        <taxon>Mycobacteriales</taxon>
        <taxon>Mycobacteriaceae</taxon>
        <taxon>Mycolicibacterium</taxon>
    </lineage>
</organism>
<feature type="transmembrane region" description="Helical" evidence="1">
    <location>
        <begin position="24"/>
        <end position="43"/>
    </location>
</feature>
<keyword evidence="1" id="KW-0472">Membrane</keyword>
<reference evidence="2" key="1">
    <citation type="submission" date="2020-07" db="EMBL/GenBank/DDBJ databases">
        <authorList>
            <person name="Pettersson B.M.F."/>
            <person name="Behra P.R.K."/>
            <person name="Ramesh M."/>
            <person name="Das S."/>
            <person name="Dasgupta S."/>
            <person name="Kirsebom L.A."/>
        </authorList>
    </citation>
    <scope>NUCLEOTIDE SEQUENCE</scope>
    <source>
        <strain evidence="2">DSM 44203</strain>
    </source>
</reference>